<sequence>MRGQVDVELAPRLLAQAFTDRIAQRRGQDGRYLLANGLGAAMNQDEALSRAPWLIVPSLLQGHNSPDARILLALPVDIEALAAQLPAMVMQRTAVEWDEEKGTLRAWKRQQIGRLTLRAQPLAKPADEELQQALLDWVRAQGLAVLNWEGAAEQLRVRLQCAQAWLPEAEWPAMDEEPLLAALEQWLLPSLNGVRDLRGLKQVNIAEALSRLLDWQQKQRLG</sequence>
<keyword evidence="1" id="KW-0378">Hydrolase</keyword>
<keyword evidence="2 4" id="KW-0347">Helicase</keyword>
<evidence type="ECO:0000259" key="3">
    <source>
        <dbReference type="Pfam" id="PF24473"/>
    </source>
</evidence>
<dbReference type="Proteomes" id="UP000254765">
    <property type="component" value="Unassembled WGS sequence"/>
</dbReference>
<dbReference type="GO" id="GO:0004386">
    <property type="term" value="F:helicase activity"/>
    <property type="evidence" value="ECO:0007669"/>
    <property type="project" value="UniProtKB-KW"/>
</dbReference>
<name>A0A379YKF1_SERMA</name>
<evidence type="ECO:0000256" key="2">
    <source>
        <dbReference type="ARBA" id="ARBA00022806"/>
    </source>
</evidence>
<dbReference type="EMBL" id="UGYK01000002">
    <property type="protein sequence ID" value="SUI46366.1"/>
    <property type="molecule type" value="Genomic_DNA"/>
</dbReference>
<feature type="domain" description="ATP-dependent RNA helicase HrpB connector region" evidence="3">
    <location>
        <begin position="89"/>
        <end position="122"/>
    </location>
</feature>
<protein>
    <submittedName>
        <fullName evidence="4">ATP-dependent RNA helicase HrpB</fullName>
    </submittedName>
</protein>
<dbReference type="InterPro" id="IPR056329">
    <property type="entry name" value="CON_HrpB"/>
</dbReference>
<gene>
    <name evidence="4" type="ORF">NCTC10211_02005</name>
</gene>
<dbReference type="GO" id="GO:0016787">
    <property type="term" value="F:hydrolase activity"/>
    <property type="evidence" value="ECO:0007669"/>
    <property type="project" value="UniProtKB-KW"/>
</dbReference>
<dbReference type="Pfam" id="PF24473">
    <property type="entry name" value="CON_HrpB"/>
    <property type="match status" value="1"/>
</dbReference>
<reference evidence="4 5" key="1">
    <citation type="submission" date="2018-06" db="EMBL/GenBank/DDBJ databases">
        <authorList>
            <consortium name="Pathogen Informatics"/>
            <person name="Doyle S."/>
        </authorList>
    </citation>
    <scope>NUCLEOTIDE SEQUENCE [LARGE SCALE GENOMIC DNA]</scope>
    <source>
        <strain evidence="4 5">NCTC10211</strain>
    </source>
</reference>
<evidence type="ECO:0000313" key="4">
    <source>
        <dbReference type="EMBL" id="SUI46366.1"/>
    </source>
</evidence>
<evidence type="ECO:0000256" key="1">
    <source>
        <dbReference type="ARBA" id="ARBA00022801"/>
    </source>
</evidence>
<proteinExistence type="predicted"/>
<evidence type="ECO:0000313" key="5">
    <source>
        <dbReference type="Proteomes" id="UP000254765"/>
    </source>
</evidence>
<dbReference type="PANTHER" id="PTHR43519:SF1">
    <property type="entry name" value="ATP-DEPENDENT RNA HELICASE HRPB"/>
    <property type="match status" value="1"/>
</dbReference>
<dbReference type="AlphaFoldDB" id="A0A379YKF1"/>
<accession>A0A379YKF1</accession>
<keyword evidence="2 4" id="KW-0547">Nucleotide-binding</keyword>
<organism evidence="4 5">
    <name type="scientific">Serratia marcescens</name>
    <dbReference type="NCBI Taxonomy" id="615"/>
    <lineage>
        <taxon>Bacteria</taxon>
        <taxon>Pseudomonadati</taxon>
        <taxon>Pseudomonadota</taxon>
        <taxon>Gammaproteobacteria</taxon>
        <taxon>Enterobacterales</taxon>
        <taxon>Yersiniaceae</taxon>
        <taxon>Serratia</taxon>
    </lineage>
</organism>
<keyword evidence="2 4" id="KW-0067">ATP-binding</keyword>
<dbReference type="PANTHER" id="PTHR43519">
    <property type="entry name" value="ATP-DEPENDENT RNA HELICASE HRPB"/>
    <property type="match status" value="1"/>
</dbReference>